<dbReference type="CDD" id="cd00761">
    <property type="entry name" value="Glyco_tranf_GTA_type"/>
    <property type="match status" value="1"/>
</dbReference>
<dbReference type="SUPFAM" id="SSF53448">
    <property type="entry name" value="Nucleotide-diphospho-sugar transferases"/>
    <property type="match status" value="1"/>
</dbReference>
<proteinExistence type="predicted"/>
<dbReference type="Gene3D" id="3.90.550.10">
    <property type="entry name" value="Spore Coat Polysaccharide Biosynthesis Protein SpsA, Chain A"/>
    <property type="match status" value="1"/>
</dbReference>
<dbReference type="PANTHER" id="PTHR22916">
    <property type="entry name" value="GLYCOSYLTRANSFERASE"/>
    <property type="match status" value="1"/>
</dbReference>
<feature type="transmembrane region" description="Helical" evidence="1">
    <location>
        <begin position="307"/>
        <end position="324"/>
    </location>
</feature>
<organism evidence="3 4">
    <name type="scientific">Treponema putidum</name>
    <dbReference type="NCBI Taxonomy" id="221027"/>
    <lineage>
        <taxon>Bacteria</taxon>
        <taxon>Pseudomonadati</taxon>
        <taxon>Spirochaetota</taxon>
        <taxon>Spirochaetia</taxon>
        <taxon>Spirochaetales</taxon>
        <taxon>Treponemataceae</taxon>
        <taxon>Treponema</taxon>
    </lineage>
</organism>
<keyword evidence="1" id="KW-0812">Transmembrane</keyword>
<name>A0ABY5HUQ7_9SPIR</name>
<dbReference type="Pfam" id="PF00535">
    <property type="entry name" value="Glycos_transf_2"/>
    <property type="match status" value="1"/>
</dbReference>
<evidence type="ECO:0000259" key="2">
    <source>
        <dbReference type="Pfam" id="PF00535"/>
    </source>
</evidence>
<gene>
    <name evidence="3" type="ORF">E4N76_04410</name>
</gene>
<keyword evidence="4" id="KW-1185">Reference proteome</keyword>
<dbReference type="Proteomes" id="UP001059401">
    <property type="component" value="Chromosome"/>
</dbReference>
<sequence length="348" mass="40124">MNYPIVSIMIATFNSEKVLPRTLEAIRAQTYPQDKLEILAIDGGSTDSTLEIAKKADCKIIDNPKTEPSYAKLLGFQECTGKYLISIDHDEVMENKNSILLKVKAAEDHPECKVVMCSGYKRPQDYPALNQYLSDFGDPFSLFMYNCPKDYQFWLPFLKKYFMVVSETDNFSIISFSKNTKPVLVEIACLGTMINVDYFKKIDIGFKISPILFYIMLRKGDDSIIVIKNDPLVHYSVDSLKAYLPKLKWRIKNNIHFPSKAERGFTGRQQYQKISQYKKYLFIPYSLTIIIPFVHSLVLSVQRKNPIYLMHPVLCLYVAFEILYQYSLKLFGKTPAFTSYDGKKKAVL</sequence>
<dbReference type="RefSeq" id="WP_255806185.1">
    <property type="nucleotide sequence ID" value="NZ_CP038802.1"/>
</dbReference>
<accession>A0ABY5HUQ7</accession>
<keyword evidence="1" id="KW-0472">Membrane</keyword>
<dbReference type="InterPro" id="IPR001173">
    <property type="entry name" value="Glyco_trans_2-like"/>
</dbReference>
<dbReference type="EMBL" id="CP038802">
    <property type="protein sequence ID" value="UTY28304.1"/>
    <property type="molecule type" value="Genomic_DNA"/>
</dbReference>
<reference evidence="3" key="1">
    <citation type="submission" date="2019-04" db="EMBL/GenBank/DDBJ databases">
        <title>Whole genome sequencing of oral phylogroup 2 treponemes.</title>
        <authorList>
            <person name="Chan Y."/>
            <person name="Zeng H.H."/>
            <person name="Yu X.L."/>
            <person name="Leung W.K."/>
            <person name="Watt R.M."/>
        </authorList>
    </citation>
    <scope>NUCLEOTIDE SEQUENCE</scope>
    <source>
        <strain evidence="3">OMZ 847</strain>
    </source>
</reference>
<evidence type="ECO:0000313" key="3">
    <source>
        <dbReference type="EMBL" id="UTY28304.1"/>
    </source>
</evidence>
<keyword evidence="1" id="KW-1133">Transmembrane helix</keyword>
<dbReference type="InterPro" id="IPR029044">
    <property type="entry name" value="Nucleotide-diphossugar_trans"/>
</dbReference>
<feature type="domain" description="Glycosyltransferase 2-like" evidence="2">
    <location>
        <begin position="7"/>
        <end position="125"/>
    </location>
</feature>
<evidence type="ECO:0000313" key="4">
    <source>
        <dbReference type="Proteomes" id="UP001059401"/>
    </source>
</evidence>
<protein>
    <submittedName>
        <fullName evidence="3">Glycosyltransferase family 2 protein</fullName>
    </submittedName>
</protein>
<feature type="transmembrane region" description="Helical" evidence="1">
    <location>
        <begin position="280"/>
        <end position="301"/>
    </location>
</feature>
<evidence type="ECO:0000256" key="1">
    <source>
        <dbReference type="SAM" id="Phobius"/>
    </source>
</evidence>
<dbReference type="PANTHER" id="PTHR22916:SF64">
    <property type="entry name" value="TRANSFERASE, PUTATIVE-RELATED"/>
    <property type="match status" value="1"/>
</dbReference>